<dbReference type="SUPFAM" id="SSF47095">
    <property type="entry name" value="HMG-box"/>
    <property type="match status" value="1"/>
</dbReference>
<dbReference type="PANTHER" id="PTHR47658:SF2">
    <property type="entry name" value="HMG-BOX (HIGH MOBILITY GROUP) DNA-BINDING FAMILY PROTEIN"/>
    <property type="match status" value="1"/>
</dbReference>
<organism evidence="2 3">
    <name type="scientific">Citrus sinensis</name>
    <name type="common">Sweet orange</name>
    <name type="synonym">Citrus aurantium var. sinensis</name>
    <dbReference type="NCBI Taxonomy" id="2711"/>
    <lineage>
        <taxon>Eukaryota</taxon>
        <taxon>Viridiplantae</taxon>
        <taxon>Streptophyta</taxon>
        <taxon>Embryophyta</taxon>
        <taxon>Tracheophyta</taxon>
        <taxon>Spermatophyta</taxon>
        <taxon>Magnoliopsida</taxon>
        <taxon>eudicotyledons</taxon>
        <taxon>Gunneridae</taxon>
        <taxon>Pentapetalae</taxon>
        <taxon>rosids</taxon>
        <taxon>malvids</taxon>
        <taxon>Sapindales</taxon>
        <taxon>Rutaceae</taxon>
        <taxon>Aurantioideae</taxon>
        <taxon>Citrus</taxon>
    </lineage>
</organism>
<keyword evidence="3" id="KW-1185">Reference proteome</keyword>
<evidence type="ECO:0000313" key="3">
    <source>
        <dbReference type="Proteomes" id="UP000027120"/>
    </source>
</evidence>
<dbReference type="Pfam" id="PF00505">
    <property type="entry name" value="HMG_box"/>
    <property type="match status" value="1"/>
</dbReference>
<dbReference type="GO" id="GO:0010197">
    <property type="term" value="P:polar nucleus fusion"/>
    <property type="evidence" value="ECO:0000318"/>
    <property type="project" value="GO_Central"/>
</dbReference>
<dbReference type="AlphaFoldDB" id="A0A067DN93"/>
<dbReference type="InterPro" id="IPR036910">
    <property type="entry name" value="HMG_box_dom_sf"/>
</dbReference>
<dbReference type="EMBL" id="KK785314">
    <property type="protein sequence ID" value="KDO44308.1"/>
    <property type="molecule type" value="Genomic_DNA"/>
</dbReference>
<dbReference type="PANTHER" id="PTHR47658">
    <property type="entry name" value="HIGH MOBILITY GROUP B PROTEIN 12-RELATED"/>
    <property type="match status" value="1"/>
</dbReference>
<feature type="domain" description="HMG box" evidence="1">
    <location>
        <begin position="82"/>
        <end position="129"/>
    </location>
</feature>
<reference evidence="2 3" key="1">
    <citation type="submission" date="2014-04" db="EMBL/GenBank/DDBJ databases">
        <authorList>
            <consortium name="International Citrus Genome Consortium"/>
            <person name="Gmitter F."/>
            <person name="Chen C."/>
            <person name="Farmerie W."/>
            <person name="Harkins T."/>
            <person name="Desany B."/>
            <person name="Mohiuddin M."/>
            <person name="Kodira C."/>
            <person name="Borodovsky M."/>
            <person name="Lomsadze A."/>
            <person name="Burns P."/>
            <person name="Jenkins J."/>
            <person name="Prochnik S."/>
            <person name="Shu S."/>
            <person name="Chapman J."/>
            <person name="Pitluck S."/>
            <person name="Schmutz J."/>
            <person name="Rokhsar D."/>
        </authorList>
    </citation>
    <scope>NUCLEOTIDE SEQUENCE</scope>
</reference>
<accession>A0A067DN93</accession>
<evidence type="ECO:0000259" key="1">
    <source>
        <dbReference type="Pfam" id="PF00505"/>
    </source>
</evidence>
<protein>
    <recommendedName>
        <fullName evidence="1">HMG box domain-containing protein</fullName>
    </recommendedName>
</protein>
<dbReference type="Gene3D" id="1.10.30.10">
    <property type="entry name" value="High mobility group box domain"/>
    <property type="match status" value="1"/>
</dbReference>
<dbReference type="GO" id="GO:0003677">
    <property type="term" value="F:DNA binding"/>
    <property type="evidence" value="ECO:0000318"/>
    <property type="project" value="GO_Central"/>
</dbReference>
<dbReference type="PaxDb" id="2711-XP_006486515.1"/>
<dbReference type="eggNOG" id="ENOG502S3D7">
    <property type="taxonomic scope" value="Eukaryota"/>
</dbReference>
<gene>
    <name evidence="2" type="ORF">CISIN_1g037983mg</name>
</gene>
<sequence>MANQPRTRKRVHAIRRAPDGSAFEKCDRCEAMVPIALVDMHECEAKVKNKVKRFKGVCEKPKLVKQDSYSDQTRSPFRIFMETFVETCGSRELIDIDQKGFEKWKNMSKEERQPYVIKAEMLDAAHRRALLEEVTSMPRFMDDEADSAMVWKYDKSYDPIYSTEILKCSNSSRFESLNTYNREVMDPWTLERSHGRWLPFFEILG</sequence>
<evidence type="ECO:0000313" key="2">
    <source>
        <dbReference type="EMBL" id="KDO44308.1"/>
    </source>
</evidence>
<dbReference type="Proteomes" id="UP000027120">
    <property type="component" value="Unassembled WGS sequence"/>
</dbReference>
<name>A0A067DN93_CITSI</name>
<proteinExistence type="predicted"/>
<dbReference type="InterPro" id="IPR009071">
    <property type="entry name" value="HMG_box_dom"/>
</dbReference>
<dbReference type="GO" id="GO:0005634">
    <property type="term" value="C:nucleus"/>
    <property type="evidence" value="ECO:0000318"/>
    <property type="project" value="GO_Central"/>
</dbReference>